<dbReference type="SUPFAM" id="SSF69318">
    <property type="entry name" value="Integrin alpha N-terminal domain"/>
    <property type="match status" value="1"/>
</dbReference>
<dbReference type="PANTHER" id="PTHR43118:SF1">
    <property type="entry name" value="RHAMNOGALACTURONAN LYASE (EUROFUNG)"/>
    <property type="match status" value="1"/>
</dbReference>
<proteinExistence type="predicted"/>
<name>A0A517NV47_9BACT</name>
<dbReference type="AlphaFoldDB" id="A0A517NV47"/>
<dbReference type="PANTHER" id="PTHR43118">
    <property type="entry name" value="RHAMNOGALACTURONAN LYASE (EUROFUNG)"/>
    <property type="match status" value="1"/>
</dbReference>
<protein>
    <submittedName>
        <fullName evidence="1">FG-GAP repeat protein</fullName>
    </submittedName>
</protein>
<dbReference type="InterPro" id="IPR028994">
    <property type="entry name" value="Integrin_alpha_N"/>
</dbReference>
<organism evidence="1 2">
    <name type="scientific">Stieleria marina</name>
    <dbReference type="NCBI Taxonomy" id="1930275"/>
    <lineage>
        <taxon>Bacteria</taxon>
        <taxon>Pseudomonadati</taxon>
        <taxon>Planctomycetota</taxon>
        <taxon>Planctomycetia</taxon>
        <taxon>Pirellulales</taxon>
        <taxon>Pirellulaceae</taxon>
        <taxon>Stieleria</taxon>
    </lineage>
</organism>
<evidence type="ECO:0000313" key="2">
    <source>
        <dbReference type="Proteomes" id="UP000319817"/>
    </source>
</evidence>
<dbReference type="EMBL" id="CP036526">
    <property type="protein sequence ID" value="QDT10999.1"/>
    <property type="molecule type" value="Genomic_DNA"/>
</dbReference>
<gene>
    <name evidence="1" type="ORF">K239x_29920</name>
</gene>
<evidence type="ECO:0000313" key="1">
    <source>
        <dbReference type="EMBL" id="QDT10999.1"/>
    </source>
</evidence>
<dbReference type="InterPro" id="IPR034641">
    <property type="entry name" value="RGL11"/>
</dbReference>
<accession>A0A517NV47</accession>
<reference evidence="1 2" key="1">
    <citation type="submission" date="2019-02" db="EMBL/GenBank/DDBJ databases">
        <title>Deep-cultivation of Planctomycetes and their phenomic and genomic characterization uncovers novel biology.</title>
        <authorList>
            <person name="Wiegand S."/>
            <person name="Jogler M."/>
            <person name="Boedeker C."/>
            <person name="Pinto D."/>
            <person name="Vollmers J."/>
            <person name="Rivas-Marin E."/>
            <person name="Kohn T."/>
            <person name="Peeters S.H."/>
            <person name="Heuer A."/>
            <person name="Rast P."/>
            <person name="Oberbeckmann S."/>
            <person name="Bunk B."/>
            <person name="Jeske O."/>
            <person name="Meyerdierks A."/>
            <person name="Storesund J.E."/>
            <person name="Kallscheuer N."/>
            <person name="Luecker S."/>
            <person name="Lage O.M."/>
            <person name="Pohl T."/>
            <person name="Merkel B.J."/>
            <person name="Hornburger P."/>
            <person name="Mueller R.-W."/>
            <person name="Bruemmer F."/>
            <person name="Labrenz M."/>
            <person name="Spormann A.M."/>
            <person name="Op den Camp H."/>
            <person name="Overmann J."/>
            <person name="Amann R."/>
            <person name="Jetten M.S.M."/>
            <person name="Mascher T."/>
            <person name="Medema M.H."/>
            <person name="Devos D.P."/>
            <person name="Kaster A.-K."/>
            <person name="Ovreas L."/>
            <person name="Rohde M."/>
            <person name="Galperin M.Y."/>
            <person name="Jogler C."/>
        </authorList>
    </citation>
    <scope>NUCLEOTIDE SEQUENCE [LARGE SCALE GENOMIC DNA]</scope>
    <source>
        <strain evidence="1 2">K23_9</strain>
    </source>
</reference>
<dbReference type="Proteomes" id="UP000319817">
    <property type="component" value="Chromosome"/>
</dbReference>
<sequence>MVSRFNFQSVCVAGLFAQCILSTGYAEETRRDAQLYRRLQIPKQLLTTNGGHTYGGDIRIGDLNGDGRCDFLVYRCNHGAPSGAHMGGMKPTFLGAFEMDGSVLWSAGQGGHQPSRPMSVAVHDMTGDGAADLVCFWHQPTPGIKSDWLSLTDVVVQVRDGRTGRVLRQSAPTAITERRLKDPQGSNWVHQRLLIANFRGTPQPRDIAVKIGDTYVALDEELNVLWTYRTKWNRYSHCNAYIPSVGDIDGDGRDELNGGYFVLNDNGKLLWEKKLGRNMDSVAIAEWDDGQMRAICSGFGHVIGADGEVVLSLGEEEVPHGQEVRVANLRSDLDGPEMVLRNKGHTNDLLLVSSATGGIVDRLKLNISPTNVGMEPVYWKGSNQAALLYNGGWLWDLHTRKGFSLPGLPRPNGGEVHRMGFYHAIPADLCGDNREELLLWDPTATELFIFTPKPLDESAYSKYFSTPRQYNPRLMD</sequence>
<keyword evidence="2" id="KW-1185">Reference proteome</keyword>